<dbReference type="InterPro" id="IPR043129">
    <property type="entry name" value="ATPase_NBD"/>
</dbReference>
<dbReference type="PANTHER" id="PTHR43435:SF4">
    <property type="entry name" value="FGGY CARBOHYDRATE KINASE DOMAIN-CONTAINING PROTEIN"/>
    <property type="match status" value="1"/>
</dbReference>
<evidence type="ECO:0000256" key="2">
    <source>
        <dbReference type="ARBA" id="ARBA00022679"/>
    </source>
</evidence>
<dbReference type="InterPro" id="IPR018484">
    <property type="entry name" value="FGGY_N"/>
</dbReference>
<dbReference type="Pfam" id="PF00370">
    <property type="entry name" value="FGGY_N"/>
    <property type="match status" value="1"/>
</dbReference>
<evidence type="ECO:0000256" key="1">
    <source>
        <dbReference type="ARBA" id="ARBA00009156"/>
    </source>
</evidence>
<gene>
    <name evidence="6" type="ORF">WG66_19689</name>
</gene>
<evidence type="ECO:0000256" key="3">
    <source>
        <dbReference type="ARBA" id="ARBA00022777"/>
    </source>
</evidence>
<dbReference type="Gene3D" id="1.20.58.2240">
    <property type="match status" value="1"/>
</dbReference>
<dbReference type="Gene3D" id="3.30.420.40">
    <property type="match status" value="1"/>
</dbReference>
<comment type="similarity">
    <text evidence="1">Belongs to the FGGY kinase family.</text>
</comment>
<dbReference type="Proteomes" id="UP000054988">
    <property type="component" value="Unassembled WGS sequence"/>
</dbReference>
<reference evidence="6 7" key="1">
    <citation type="submission" date="2015-12" db="EMBL/GenBank/DDBJ databases">
        <title>Draft genome sequence of Moniliophthora roreri, the causal agent of frosty pod rot of cacao.</title>
        <authorList>
            <person name="Aime M.C."/>
            <person name="Diaz-Valderrama J.R."/>
            <person name="Kijpornyongpan T."/>
            <person name="Phillips-Mora W."/>
        </authorList>
    </citation>
    <scope>NUCLEOTIDE SEQUENCE [LARGE SCALE GENOMIC DNA]</scope>
    <source>
        <strain evidence="6 7">MCA 2952</strain>
    </source>
</reference>
<dbReference type="InterPro" id="IPR018485">
    <property type="entry name" value="FGGY_C"/>
</dbReference>
<dbReference type="GO" id="GO:0019321">
    <property type="term" value="P:pentose metabolic process"/>
    <property type="evidence" value="ECO:0007669"/>
    <property type="project" value="TreeGrafter"/>
</dbReference>
<dbReference type="eggNOG" id="KOG2517">
    <property type="taxonomic scope" value="Eukaryota"/>
</dbReference>
<keyword evidence="3" id="KW-0418">Kinase</keyword>
<dbReference type="NCBIfam" id="TIGR01315">
    <property type="entry name" value="5C_CHO_kinase"/>
    <property type="match status" value="1"/>
</dbReference>
<dbReference type="Pfam" id="PF02782">
    <property type="entry name" value="FGGY_C"/>
    <property type="match status" value="1"/>
</dbReference>
<evidence type="ECO:0000313" key="7">
    <source>
        <dbReference type="Proteomes" id="UP000054988"/>
    </source>
</evidence>
<evidence type="ECO:0000313" key="6">
    <source>
        <dbReference type="EMBL" id="KTB27769.1"/>
    </source>
</evidence>
<feature type="domain" description="Carbohydrate kinase FGGY C-terminal" evidence="5">
    <location>
        <begin position="304"/>
        <end position="533"/>
    </location>
</feature>
<proteinExistence type="inferred from homology"/>
<sequence length="601" mass="66236">MNHYDPPQSVYIGVDVGTGSARAMLVTKDGTTIASSTKDTTTFRDPKNHSTYEQSTNDIWAAISQCVKDCLSSSKTPPSNVKGISFDATCSLAVCDFSGNPVVVTDGEQLGELGDRNVILWADHRAEKEADFIDAMANGCAVLDFIGGRMTVEMEVPRILWLKKHMDPKLFEQCQFFNLPDFLTYRATQDSTRSCCSVTCACSFVPERGWIDEYFEKIGLEEFPRNGYKQMGAANGNVLTAGMPVGRGLSKKAADELGLLGGTPVGSGVIDGYGGWLGTVAGRYTSDGKLSEAVKDVEESQHRLAAVAGTSTCLIVQSKKGAFVKGLWGPWKDIIFPGWAMNEGGQPATGQANFMIKTHPSYPRLLEIAQAQRTSIYKVLWDTLRKLQNEANVDSLTELTKDMHFYPDLHGAPDFALTISIQIFSFNKGNRSPIADSRMRGAIFGLTLDDSLQDLAQKYYLSLSSIALQTRHVIDELNASGHSINTIYVSGGQAKNPLMMQLLADTCYMPVILPYDHTNTVVLGAAVLARFAAEVVETMTEREQNDLLWNIMVEMTPPGRILPPSASERQRNLLEAKYVIFKEQIVIQQRWRREMAEALEE</sequence>
<feature type="domain" description="Carbohydrate kinase FGGY N-terminal" evidence="4">
    <location>
        <begin position="10"/>
        <end position="273"/>
    </location>
</feature>
<organism evidence="6 7">
    <name type="scientific">Moniliophthora roreri</name>
    <name type="common">Frosty pod rot fungus</name>
    <name type="synonym">Monilia roreri</name>
    <dbReference type="NCBI Taxonomy" id="221103"/>
    <lineage>
        <taxon>Eukaryota</taxon>
        <taxon>Fungi</taxon>
        <taxon>Dikarya</taxon>
        <taxon>Basidiomycota</taxon>
        <taxon>Agaricomycotina</taxon>
        <taxon>Agaricomycetes</taxon>
        <taxon>Agaricomycetidae</taxon>
        <taxon>Agaricales</taxon>
        <taxon>Marasmiineae</taxon>
        <taxon>Marasmiaceae</taxon>
        <taxon>Moniliophthora</taxon>
    </lineage>
</organism>
<name>A0A0W0EUL6_MONRR</name>
<accession>A0A0W0EUL6</accession>
<protein>
    <recommendedName>
        <fullName evidence="8">Ribitol kinase</fullName>
    </recommendedName>
</protein>
<evidence type="ECO:0000259" key="5">
    <source>
        <dbReference type="Pfam" id="PF02782"/>
    </source>
</evidence>
<comment type="caution">
    <text evidence="6">The sequence shown here is derived from an EMBL/GenBank/DDBJ whole genome shotgun (WGS) entry which is preliminary data.</text>
</comment>
<dbReference type="SUPFAM" id="SSF53067">
    <property type="entry name" value="Actin-like ATPase domain"/>
    <property type="match status" value="2"/>
</dbReference>
<dbReference type="InterPro" id="IPR006003">
    <property type="entry name" value="FGGY_RbtK-like"/>
</dbReference>
<dbReference type="CDD" id="cd07782">
    <property type="entry name" value="ASKHA_NBD_FGGY_D-RBK"/>
    <property type="match status" value="1"/>
</dbReference>
<dbReference type="AlphaFoldDB" id="A0A0W0EUL6"/>
<dbReference type="GO" id="GO:0005737">
    <property type="term" value="C:cytoplasm"/>
    <property type="evidence" value="ECO:0007669"/>
    <property type="project" value="TreeGrafter"/>
</dbReference>
<evidence type="ECO:0008006" key="8">
    <source>
        <dbReference type="Google" id="ProtNLM"/>
    </source>
</evidence>
<dbReference type="GO" id="GO:0019150">
    <property type="term" value="F:D-ribulokinase activity"/>
    <property type="evidence" value="ECO:0007669"/>
    <property type="project" value="TreeGrafter"/>
</dbReference>
<evidence type="ECO:0000259" key="4">
    <source>
        <dbReference type="Pfam" id="PF00370"/>
    </source>
</evidence>
<dbReference type="PANTHER" id="PTHR43435">
    <property type="entry name" value="RIBULOKINASE"/>
    <property type="match status" value="1"/>
</dbReference>
<dbReference type="EMBL" id="LATX01002520">
    <property type="protein sequence ID" value="KTB27769.1"/>
    <property type="molecule type" value="Genomic_DNA"/>
</dbReference>
<keyword evidence="2" id="KW-0808">Transferase</keyword>